<comment type="caution">
    <text evidence="1">The sequence shown here is derived from an EMBL/GenBank/DDBJ whole genome shotgun (WGS) entry which is preliminary data.</text>
</comment>
<proteinExistence type="predicted"/>
<protein>
    <submittedName>
        <fullName evidence="1">Uncharacterized protein</fullName>
    </submittedName>
</protein>
<dbReference type="EMBL" id="BSFP01000009">
    <property type="protein sequence ID" value="GLL00654.1"/>
    <property type="molecule type" value="Genomic_DNA"/>
</dbReference>
<dbReference type="Proteomes" id="UP001143480">
    <property type="component" value="Unassembled WGS sequence"/>
</dbReference>
<reference evidence="1" key="1">
    <citation type="journal article" date="2014" name="Int. J. Syst. Evol. Microbiol.">
        <title>Complete genome sequence of Corynebacterium casei LMG S-19264T (=DSM 44701T), isolated from a smear-ripened cheese.</title>
        <authorList>
            <consortium name="US DOE Joint Genome Institute (JGI-PGF)"/>
            <person name="Walter F."/>
            <person name="Albersmeier A."/>
            <person name="Kalinowski J."/>
            <person name="Ruckert C."/>
        </authorList>
    </citation>
    <scope>NUCLEOTIDE SEQUENCE</scope>
    <source>
        <strain evidence="1">VKM Ac-1321</strain>
    </source>
</reference>
<evidence type="ECO:0000313" key="1">
    <source>
        <dbReference type="EMBL" id="GLL00654.1"/>
    </source>
</evidence>
<reference evidence="1" key="2">
    <citation type="submission" date="2023-01" db="EMBL/GenBank/DDBJ databases">
        <authorList>
            <person name="Sun Q."/>
            <person name="Evtushenko L."/>
        </authorList>
    </citation>
    <scope>NUCLEOTIDE SEQUENCE</scope>
    <source>
        <strain evidence="1">VKM Ac-1321</strain>
    </source>
</reference>
<name>A0A9W6KJI0_9ACTN</name>
<gene>
    <name evidence="1" type="ORF">GCM10017581_023950</name>
</gene>
<dbReference type="RefSeq" id="WP_261965328.1">
    <property type="nucleotide sequence ID" value="NZ_BAAAXA010000001.1"/>
</dbReference>
<evidence type="ECO:0000313" key="2">
    <source>
        <dbReference type="Proteomes" id="UP001143480"/>
    </source>
</evidence>
<keyword evidence="2" id="KW-1185">Reference proteome</keyword>
<dbReference type="AlphaFoldDB" id="A0A9W6KJI0"/>
<sequence length="109" mass="11901">MTVVNTGPYEMSRPDLTEAREALHNLYGAGAEQLWGDLLARARLSGRETDPESLDRLVAAMLAADPVTALCGRSLAIRAATFVRLSAVHDLIRARERELDNPTTIARAE</sequence>
<organism evidence="1 2">
    <name type="scientific">Dactylosporangium matsuzakiense</name>
    <dbReference type="NCBI Taxonomy" id="53360"/>
    <lineage>
        <taxon>Bacteria</taxon>
        <taxon>Bacillati</taxon>
        <taxon>Actinomycetota</taxon>
        <taxon>Actinomycetes</taxon>
        <taxon>Micromonosporales</taxon>
        <taxon>Micromonosporaceae</taxon>
        <taxon>Dactylosporangium</taxon>
    </lineage>
</organism>
<accession>A0A9W6KJI0</accession>